<dbReference type="PROSITE" id="PS50883">
    <property type="entry name" value="EAL"/>
    <property type="match status" value="1"/>
</dbReference>
<dbReference type="InterPro" id="IPR050706">
    <property type="entry name" value="Cyclic-di-GMP_PDE-like"/>
</dbReference>
<organism evidence="4 5">
    <name type="scientific">Vibrio sagamiensis NBRC 104589</name>
    <dbReference type="NCBI Taxonomy" id="1219064"/>
    <lineage>
        <taxon>Bacteria</taxon>
        <taxon>Pseudomonadati</taxon>
        <taxon>Pseudomonadota</taxon>
        <taxon>Gammaproteobacteria</taxon>
        <taxon>Vibrionales</taxon>
        <taxon>Vibrionaceae</taxon>
        <taxon>Vibrio</taxon>
    </lineage>
</organism>
<keyword evidence="1" id="KW-0812">Transmembrane</keyword>
<feature type="transmembrane region" description="Helical" evidence="1">
    <location>
        <begin position="274"/>
        <end position="297"/>
    </location>
</feature>
<dbReference type="Pfam" id="PF00563">
    <property type="entry name" value="EAL"/>
    <property type="match status" value="1"/>
</dbReference>
<dbReference type="Proteomes" id="UP000321922">
    <property type="component" value="Unassembled WGS sequence"/>
</dbReference>
<keyword evidence="1" id="KW-0472">Membrane</keyword>
<evidence type="ECO:0000259" key="3">
    <source>
        <dbReference type="PROSITE" id="PS50887"/>
    </source>
</evidence>
<dbReference type="PROSITE" id="PS50887">
    <property type="entry name" value="GGDEF"/>
    <property type="match status" value="1"/>
</dbReference>
<evidence type="ECO:0008006" key="6">
    <source>
        <dbReference type="Google" id="ProtNLM"/>
    </source>
</evidence>
<dbReference type="GO" id="GO:0071111">
    <property type="term" value="F:cyclic-guanylate-specific phosphodiesterase activity"/>
    <property type="evidence" value="ECO:0007669"/>
    <property type="project" value="InterPro"/>
</dbReference>
<dbReference type="CDD" id="cd01948">
    <property type="entry name" value="EAL"/>
    <property type="match status" value="1"/>
</dbReference>
<comment type="caution">
    <text evidence="4">The sequence shown here is derived from an EMBL/GenBank/DDBJ whole genome shotgun (WGS) entry which is preliminary data.</text>
</comment>
<evidence type="ECO:0000256" key="1">
    <source>
        <dbReference type="SAM" id="Phobius"/>
    </source>
</evidence>
<dbReference type="NCBIfam" id="TIGR00254">
    <property type="entry name" value="GGDEF"/>
    <property type="match status" value="1"/>
</dbReference>
<dbReference type="SUPFAM" id="SSF141868">
    <property type="entry name" value="EAL domain-like"/>
    <property type="match status" value="1"/>
</dbReference>
<dbReference type="RefSeq" id="WP_039982747.1">
    <property type="nucleotide sequence ID" value="NZ_BAOJ01000135.1"/>
</dbReference>
<dbReference type="SMART" id="SM00267">
    <property type="entry name" value="GGDEF"/>
    <property type="match status" value="1"/>
</dbReference>
<evidence type="ECO:0000259" key="2">
    <source>
        <dbReference type="PROSITE" id="PS50883"/>
    </source>
</evidence>
<proteinExistence type="predicted"/>
<dbReference type="InterPro" id="IPR035919">
    <property type="entry name" value="EAL_sf"/>
</dbReference>
<sequence length="806" mass="92366">MSILKKIYLTLTPALIAFFLLLGFIGYKVSKEYTDNTYLSAAQSEVNSALIAAEYEQLGLVLLVKNIAASSTFLHYIQEPNIKNLVSLENDILTKLESNKSNQYGIHDIYLVDQQFNLVLSTLRKTPFEKVTIPDKVYEAAFDIHTKILSKQFFSEKGLSYLSLGDEVQYVYIMAIDPYLIPRDKRSKYSQNRYLLIAETPLKQMSSLLRKHNGESGITLYFNPTDSNQLPENTEFVIQSITKDSGTINVEMLSKHFSANLNIHESINTKNNNMAIFIVSLTATIIIGCLLISYIVIWQQLSKPLNNLLREIFSGYLQNHYFKRSQGSSEIDTIKNAYIDSLIELKFEAEFDQTTKLTNRQTFIRYLNMRLLSTKNINCYLVCWDIIDFKKINDLYGSKVGDQALRSFSKLFYDTLANHHYEFSFSCSDYSISRFGGNQFIAIIEVDSNQIINLEIEKINNILTKSTYVEGLNFKFSLTTCVLPMNVKDFKSKWSRTIEQMLRYTKRNKRNNDDSSNIVHANDLLPILEREDLIENILIDCCKNDKFKLSFMPIYNTKTMSIDGVEILIRCPSLLKIGVGPEEFIPIAEKSNLITKIDIWVIKKAIRCLKALQIKHLYKGTISINISAMELYNRNFVKILKSEIEICAIKPDSLIIEVTETSYVKSSPLTVKTIESMQKLGVKVSLDDFGTGYTAFNQLLHYPVDEIKIDKSFIDKITIDETGKKIVEQIVLLGQSCNACVVAEGVEQFEQYKFLSQIGCDFLQGYYFSKPTTIKNFIRLINNHNEESYLISLSKKTAVILQHKSR</sequence>
<dbReference type="InterPro" id="IPR043128">
    <property type="entry name" value="Rev_trsase/Diguanyl_cyclase"/>
</dbReference>
<dbReference type="InterPro" id="IPR029787">
    <property type="entry name" value="Nucleotide_cyclase"/>
</dbReference>
<dbReference type="EMBL" id="BJXJ01000012">
    <property type="protein sequence ID" value="GEM75398.1"/>
    <property type="molecule type" value="Genomic_DNA"/>
</dbReference>
<gene>
    <name evidence="4" type="ORF">VSA01S_15100</name>
</gene>
<reference evidence="4 5" key="1">
    <citation type="submission" date="2019-07" db="EMBL/GenBank/DDBJ databases">
        <title>Whole genome shotgun sequence of Vibrio sagamiensis NBRC 104589.</title>
        <authorList>
            <person name="Hosoyama A."/>
            <person name="Uohara A."/>
            <person name="Ohji S."/>
            <person name="Ichikawa N."/>
        </authorList>
    </citation>
    <scope>NUCLEOTIDE SEQUENCE [LARGE SCALE GENOMIC DNA]</scope>
    <source>
        <strain evidence="4 5">NBRC 104589</strain>
    </source>
</reference>
<keyword evidence="5" id="KW-1185">Reference proteome</keyword>
<dbReference type="Gene3D" id="3.20.20.450">
    <property type="entry name" value="EAL domain"/>
    <property type="match status" value="1"/>
</dbReference>
<dbReference type="SMART" id="SM00052">
    <property type="entry name" value="EAL"/>
    <property type="match status" value="1"/>
</dbReference>
<dbReference type="Pfam" id="PF00990">
    <property type="entry name" value="GGDEF"/>
    <property type="match status" value="1"/>
</dbReference>
<dbReference type="InterPro" id="IPR001633">
    <property type="entry name" value="EAL_dom"/>
</dbReference>
<dbReference type="PANTHER" id="PTHR33121">
    <property type="entry name" value="CYCLIC DI-GMP PHOSPHODIESTERASE PDEF"/>
    <property type="match status" value="1"/>
</dbReference>
<keyword evidence="1" id="KW-1133">Transmembrane helix</keyword>
<feature type="transmembrane region" description="Helical" evidence="1">
    <location>
        <begin position="7"/>
        <end position="27"/>
    </location>
</feature>
<dbReference type="PANTHER" id="PTHR33121:SF15">
    <property type="entry name" value="BLUE LIGHT- AND TEMPERATURE-REGULATED ANTIREPRESSOR BLUF"/>
    <property type="match status" value="1"/>
</dbReference>
<dbReference type="SUPFAM" id="SSF55073">
    <property type="entry name" value="Nucleotide cyclase"/>
    <property type="match status" value="1"/>
</dbReference>
<name>A0A511QDL4_9VIBR</name>
<dbReference type="OrthoDB" id="9804951at2"/>
<dbReference type="Gene3D" id="3.30.70.270">
    <property type="match status" value="1"/>
</dbReference>
<feature type="domain" description="EAL" evidence="2">
    <location>
        <begin position="531"/>
        <end position="785"/>
    </location>
</feature>
<dbReference type="AlphaFoldDB" id="A0A511QDL4"/>
<protein>
    <recommendedName>
        <fullName evidence="6">GGDEF-domain containing protein</fullName>
    </recommendedName>
</protein>
<accession>A0A511QDL4</accession>
<feature type="domain" description="GGDEF" evidence="3">
    <location>
        <begin position="377"/>
        <end position="518"/>
    </location>
</feature>
<dbReference type="InterPro" id="IPR000160">
    <property type="entry name" value="GGDEF_dom"/>
</dbReference>
<evidence type="ECO:0000313" key="5">
    <source>
        <dbReference type="Proteomes" id="UP000321922"/>
    </source>
</evidence>
<evidence type="ECO:0000313" key="4">
    <source>
        <dbReference type="EMBL" id="GEM75398.1"/>
    </source>
</evidence>